<dbReference type="STRING" id="582672.SAMN05216360_104123"/>
<evidence type="ECO:0000313" key="2">
    <source>
        <dbReference type="EMBL" id="SDM87935.1"/>
    </source>
</evidence>
<dbReference type="AlphaFoldDB" id="A0A1G9WUX5"/>
<reference evidence="3" key="1">
    <citation type="submission" date="2016-10" db="EMBL/GenBank/DDBJ databases">
        <authorList>
            <person name="Varghese N."/>
            <person name="Submissions S."/>
        </authorList>
    </citation>
    <scope>NUCLEOTIDE SEQUENCE [LARGE SCALE GENOMIC DNA]</scope>
    <source>
        <strain evidence="3">BL47</strain>
    </source>
</reference>
<proteinExistence type="predicted"/>
<protein>
    <submittedName>
        <fullName evidence="2">Uncharacterized protein</fullName>
    </submittedName>
</protein>
<keyword evidence="1" id="KW-0472">Membrane</keyword>
<dbReference type="EMBL" id="FNHS01000004">
    <property type="protein sequence ID" value="SDM87935.1"/>
    <property type="molecule type" value="Genomic_DNA"/>
</dbReference>
<keyword evidence="1" id="KW-0812">Transmembrane</keyword>
<evidence type="ECO:0000256" key="1">
    <source>
        <dbReference type="SAM" id="Phobius"/>
    </source>
</evidence>
<dbReference type="OrthoDB" id="7999652at2"/>
<dbReference type="RefSeq" id="WP_091714720.1">
    <property type="nucleotide sequence ID" value="NZ_FNHS01000004.1"/>
</dbReference>
<keyword evidence="1" id="KW-1133">Transmembrane helix</keyword>
<feature type="transmembrane region" description="Helical" evidence="1">
    <location>
        <begin position="21"/>
        <end position="40"/>
    </location>
</feature>
<name>A0A1G9WUX5_9HYPH</name>
<dbReference type="Proteomes" id="UP000198704">
    <property type="component" value="Unassembled WGS sequence"/>
</dbReference>
<organism evidence="2 3">
    <name type="scientific">Methylobacterium phyllostachyos</name>
    <dbReference type="NCBI Taxonomy" id="582672"/>
    <lineage>
        <taxon>Bacteria</taxon>
        <taxon>Pseudomonadati</taxon>
        <taxon>Pseudomonadota</taxon>
        <taxon>Alphaproteobacteria</taxon>
        <taxon>Hyphomicrobiales</taxon>
        <taxon>Methylobacteriaceae</taxon>
        <taxon>Methylobacterium</taxon>
    </lineage>
</organism>
<keyword evidence="3" id="KW-1185">Reference proteome</keyword>
<accession>A0A1G9WUX5</accession>
<gene>
    <name evidence="2" type="ORF">SAMN05216360_104123</name>
</gene>
<feature type="transmembrane region" description="Helical" evidence="1">
    <location>
        <begin position="46"/>
        <end position="64"/>
    </location>
</feature>
<evidence type="ECO:0000313" key="3">
    <source>
        <dbReference type="Proteomes" id="UP000198704"/>
    </source>
</evidence>
<sequence length="67" mass="6999">MARADAPRSTLLLAVKMALRFGLPLIGLLVFGRAVLLSVGGDIEHGLFALGVILILAGFTSKLVPRA</sequence>